<name>A0ABT8KW99_9BACT</name>
<protein>
    <submittedName>
        <fullName evidence="4">Serine hydrolase domain-containing protein</fullName>
        <ecNumber evidence="4">3.1.1.103</ecNumber>
    </submittedName>
</protein>
<comment type="subcellular location">
    <subcellularLocation>
        <location evidence="1">Membrane</location>
    </subcellularLocation>
</comment>
<dbReference type="EMBL" id="JAUJEA010000010">
    <property type="protein sequence ID" value="MDN5204227.1"/>
    <property type="molecule type" value="Genomic_DNA"/>
</dbReference>
<accession>A0ABT8KW99</accession>
<reference evidence="4" key="1">
    <citation type="submission" date="2023-06" db="EMBL/GenBank/DDBJ databases">
        <title>Genomic of Parafulvivirga corallium.</title>
        <authorList>
            <person name="Wang G."/>
        </authorList>
    </citation>
    <scope>NUCLEOTIDE SEQUENCE</scope>
    <source>
        <strain evidence="4">BMA10</strain>
    </source>
</reference>
<dbReference type="PANTHER" id="PTHR46825">
    <property type="entry name" value="D-ALANYL-D-ALANINE-CARBOXYPEPTIDASE/ENDOPEPTIDASE AMPH"/>
    <property type="match status" value="1"/>
</dbReference>
<dbReference type="Pfam" id="PF00144">
    <property type="entry name" value="Beta-lactamase"/>
    <property type="match status" value="1"/>
</dbReference>
<keyword evidence="4" id="KW-0378">Hydrolase</keyword>
<dbReference type="InterPro" id="IPR050491">
    <property type="entry name" value="AmpC-like"/>
</dbReference>
<comment type="caution">
    <text evidence="4">The sequence shown here is derived from an EMBL/GenBank/DDBJ whole genome shotgun (WGS) entry which is preliminary data.</text>
</comment>
<keyword evidence="5" id="KW-1185">Reference proteome</keyword>
<dbReference type="RefSeq" id="WP_346754252.1">
    <property type="nucleotide sequence ID" value="NZ_JAUJEA010000010.1"/>
</dbReference>
<evidence type="ECO:0000256" key="1">
    <source>
        <dbReference type="ARBA" id="ARBA00004370"/>
    </source>
</evidence>
<evidence type="ECO:0000256" key="2">
    <source>
        <dbReference type="ARBA" id="ARBA00023136"/>
    </source>
</evidence>
<evidence type="ECO:0000313" key="4">
    <source>
        <dbReference type="EMBL" id="MDN5204227.1"/>
    </source>
</evidence>
<dbReference type="SUPFAM" id="SSF56601">
    <property type="entry name" value="beta-lactamase/transpeptidase-like"/>
    <property type="match status" value="1"/>
</dbReference>
<evidence type="ECO:0000313" key="5">
    <source>
        <dbReference type="Proteomes" id="UP001172082"/>
    </source>
</evidence>
<proteinExistence type="predicted"/>
<organism evidence="4 5">
    <name type="scientific">Splendidivirga corallicola</name>
    <dbReference type="NCBI Taxonomy" id="3051826"/>
    <lineage>
        <taxon>Bacteria</taxon>
        <taxon>Pseudomonadati</taxon>
        <taxon>Bacteroidota</taxon>
        <taxon>Cytophagia</taxon>
        <taxon>Cytophagales</taxon>
        <taxon>Splendidivirgaceae</taxon>
        <taxon>Splendidivirga</taxon>
    </lineage>
</organism>
<evidence type="ECO:0000259" key="3">
    <source>
        <dbReference type="Pfam" id="PF00144"/>
    </source>
</evidence>
<sequence>MMKLKLLFSYLLKGYLLLLSFTSIAQTPLDYDHRLSEYLEIQNRRIGFNGIVMVVDDDGHVVEKKIGLASREFDVPVQSNSKFKIASMTKSLTALLINLAEQEGKLMLDDKISLYFQDLPDDQWNQISIRHLMSHTSGVPHWSGFDNYWSEKSFLPLTQEQILIEIFKMELAFEPGSQFAYSSPAYYLLATILEKIYSDSFDNLLQKKILRKLNLKESGTYDGLTVLSNMSSGYHLISDDSVVVAPARNMATMKGGGNMYATARDVTTWCRSFLTHNYWGTEVIASTFMPMSSLKSPQKDQSLYGRGWYLTKRAGDRPEVFHLGGGTFGYSCNAAIYPEKKWSIVVLTNVSFLPIDDIRNDIEKIVFGLPFELPEDFDDTIELSSEQLKRLVGGYQAENGMVLNVIFHQGSLYAKLGPNPPLELHATDNLKFFSKKIDIRFAFQTNEANEIEGLEAKGRGRIDYFQRQ</sequence>
<keyword evidence="2" id="KW-0472">Membrane</keyword>
<dbReference type="EC" id="3.1.1.103" evidence="4"/>
<dbReference type="PANTHER" id="PTHR46825:SF11">
    <property type="entry name" value="PENICILLIN-BINDING PROTEIN 4"/>
    <property type="match status" value="1"/>
</dbReference>
<feature type="domain" description="Beta-lactamase-related" evidence="3">
    <location>
        <begin position="48"/>
        <end position="352"/>
    </location>
</feature>
<dbReference type="Proteomes" id="UP001172082">
    <property type="component" value="Unassembled WGS sequence"/>
</dbReference>
<dbReference type="Gene3D" id="3.40.710.10">
    <property type="entry name" value="DD-peptidase/beta-lactamase superfamily"/>
    <property type="match status" value="1"/>
</dbReference>
<dbReference type="GO" id="GO:0016787">
    <property type="term" value="F:hydrolase activity"/>
    <property type="evidence" value="ECO:0007669"/>
    <property type="project" value="UniProtKB-KW"/>
</dbReference>
<dbReference type="InterPro" id="IPR001466">
    <property type="entry name" value="Beta-lactam-related"/>
</dbReference>
<gene>
    <name evidence="4" type="ORF">QQ008_22740</name>
</gene>
<dbReference type="InterPro" id="IPR012338">
    <property type="entry name" value="Beta-lactam/transpept-like"/>
</dbReference>